<feature type="transmembrane region" description="Helical" evidence="1">
    <location>
        <begin position="32"/>
        <end position="54"/>
    </location>
</feature>
<evidence type="ECO:0000256" key="1">
    <source>
        <dbReference type="SAM" id="Phobius"/>
    </source>
</evidence>
<name>A0A0N4Y6K7_NIPBR</name>
<evidence type="ECO:0000313" key="4">
    <source>
        <dbReference type="Proteomes" id="UP000271162"/>
    </source>
</evidence>
<protein>
    <submittedName>
        <fullName evidence="5">Ion_trans domain-containing protein</fullName>
    </submittedName>
</protein>
<reference evidence="3 4" key="2">
    <citation type="submission" date="2018-11" db="EMBL/GenBank/DDBJ databases">
        <authorList>
            <consortium name="Pathogen Informatics"/>
        </authorList>
    </citation>
    <scope>NUCLEOTIDE SEQUENCE [LARGE SCALE GENOMIC DNA]</scope>
</reference>
<evidence type="ECO:0000313" key="5">
    <source>
        <dbReference type="WBParaSite" id="NBR_0001172301-mRNA-1"/>
    </source>
</evidence>
<feature type="signal peptide" evidence="2">
    <location>
        <begin position="1"/>
        <end position="22"/>
    </location>
</feature>
<dbReference type="Pfam" id="PF10326">
    <property type="entry name" value="7TM_GPCR_Str"/>
    <property type="match status" value="1"/>
</dbReference>
<dbReference type="EMBL" id="UYSL01020587">
    <property type="protein sequence ID" value="VDL75313.1"/>
    <property type="molecule type" value="Genomic_DNA"/>
</dbReference>
<evidence type="ECO:0000313" key="3">
    <source>
        <dbReference type="EMBL" id="VDL75313.1"/>
    </source>
</evidence>
<feature type="chain" id="PRO_5043125261" evidence="2">
    <location>
        <begin position="23"/>
        <end position="115"/>
    </location>
</feature>
<reference evidence="5" key="1">
    <citation type="submission" date="2016-04" db="UniProtKB">
        <authorList>
            <consortium name="WormBaseParasite"/>
        </authorList>
    </citation>
    <scope>IDENTIFICATION</scope>
</reference>
<keyword evidence="2" id="KW-0732">Signal</keyword>
<gene>
    <name evidence="3" type="ORF">NBR_LOCUS11724</name>
</gene>
<dbReference type="AlphaFoldDB" id="A0A0N4Y6K7"/>
<dbReference type="Proteomes" id="UP000271162">
    <property type="component" value="Unassembled WGS sequence"/>
</dbReference>
<accession>A0A0N4Y6K7</accession>
<keyword evidence="1" id="KW-0472">Membrane</keyword>
<sequence length="115" mass="13083">MCNLNLALTLFLFFMAEQSIWFEKTSYVSVLVALYFLIAFDYGCVCFFNFDVLITSEKVLALLKLELKMCTASARGNVVGILLTLYPVLEPLFVLSCVTSYREAIKMYLGVLKYT</sequence>
<keyword evidence="1" id="KW-0812">Transmembrane</keyword>
<proteinExistence type="predicted"/>
<organism evidence="5">
    <name type="scientific">Nippostrongylus brasiliensis</name>
    <name type="common">Rat hookworm</name>
    <dbReference type="NCBI Taxonomy" id="27835"/>
    <lineage>
        <taxon>Eukaryota</taxon>
        <taxon>Metazoa</taxon>
        <taxon>Ecdysozoa</taxon>
        <taxon>Nematoda</taxon>
        <taxon>Chromadorea</taxon>
        <taxon>Rhabditida</taxon>
        <taxon>Rhabditina</taxon>
        <taxon>Rhabditomorpha</taxon>
        <taxon>Strongyloidea</taxon>
        <taxon>Heligmosomidae</taxon>
        <taxon>Nippostrongylus</taxon>
    </lineage>
</organism>
<evidence type="ECO:0000256" key="2">
    <source>
        <dbReference type="SAM" id="SignalP"/>
    </source>
</evidence>
<dbReference type="InterPro" id="IPR019428">
    <property type="entry name" value="7TM_GPCR_serpentine_rcpt_Str"/>
</dbReference>
<keyword evidence="4" id="KW-1185">Reference proteome</keyword>
<dbReference type="WBParaSite" id="NBR_0001172301-mRNA-1">
    <property type="protein sequence ID" value="NBR_0001172301-mRNA-1"/>
    <property type="gene ID" value="NBR_0001172301"/>
</dbReference>
<keyword evidence="1" id="KW-1133">Transmembrane helix</keyword>